<dbReference type="PANTHER" id="PTHR42709:SF6">
    <property type="entry name" value="UNDECAPRENYL PHOSPHATE TRANSPORTER A"/>
    <property type="match status" value="1"/>
</dbReference>
<protein>
    <recommendedName>
        <fullName evidence="7">VTT domain-containing protein</fullName>
    </recommendedName>
</protein>
<feature type="domain" description="VTT" evidence="7">
    <location>
        <begin position="23"/>
        <end position="146"/>
    </location>
</feature>
<dbReference type="Pfam" id="PF09335">
    <property type="entry name" value="VTT_dom"/>
    <property type="match status" value="1"/>
</dbReference>
<comment type="caution">
    <text evidence="8">The sequence shown here is derived from an EMBL/GenBank/DDBJ whole genome shotgun (WGS) entry which is preliminary data.</text>
</comment>
<keyword evidence="4 6" id="KW-1133">Transmembrane helix</keyword>
<evidence type="ECO:0000256" key="1">
    <source>
        <dbReference type="ARBA" id="ARBA00004651"/>
    </source>
</evidence>
<proteinExistence type="predicted"/>
<dbReference type="Proteomes" id="UP000838748">
    <property type="component" value="Unassembled WGS sequence"/>
</dbReference>
<organism evidence="8 9">
    <name type="scientific">Vibrio marisflavi CECT 7928</name>
    <dbReference type="NCBI Taxonomy" id="634439"/>
    <lineage>
        <taxon>Bacteria</taxon>
        <taxon>Pseudomonadati</taxon>
        <taxon>Pseudomonadota</taxon>
        <taxon>Gammaproteobacteria</taxon>
        <taxon>Vibrionales</taxon>
        <taxon>Vibrionaceae</taxon>
        <taxon>Vibrio</taxon>
    </lineage>
</organism>
<comment type="subcellular location">
    <subcellularLocation>
        <location evidence="1">Cell membrane</location>
        <topology evidence="1">Multi-pass membrane protein</topology>
    </subcellularLocation>
</comment>
<evidence type="ECO:0000256" key="2">
    <source>
        <dbReference type="ARBA" id="ARBA00022475"/>
    </source>
</evidence>
<evidence type="ECO:0000256" key="6">
    <source>
        <dbReference type="SAM" id="Phobius"/>
    </source>
</evidence>
<name>A0ABM9A5E5_9VIBR</name>
<dbReference type="EMBL" id="CAKLDM010000002">
    <property type="protein sequence ID" value="CAH0540267.1"/>
    <property type="molecule type" value="Genomic_DNA"/>
</dbReference>
<dbReference type="InterPro" id="IPR051311">
    <property type="entry name" value="DedA_domain"/>
</dbReference>
<gene>
    <name evidence="8" type="ORF">VMF7928_02712</name>
</gene>
<dbReference type="InterPro" id="IPR032816">
    <property type="entry name" value="VTT_dom"/>
</dbReference>
<feature type="transmembrane region" description="Helical" evidence="6">
    <location>
        <begin position="170"/>
        <end position="189"/>
    </location>
</feature>
<keyword evidence="9" id="KW-1185">Reference proteome</keyword>
<dbReference type="PANTHER" id="PTHR42709">
    <property type="entry name" value="ALKALINE PHOSPHATASE LIKE PROTEIN"/>
    <property type="match status" value="1"/>
</dbReference>
<keyword evidence="3 6" id="KW-0812">Transmembrane</keyword>
<keyword evidence="2" id="KW-1003">Cell membrane</keyword>
<evidence type="ECO:0000256" key="4">
    <source>
        <dbReference type="ARBA" id="ARBA00022989"/>
    </source>
</evidence>
<keyword evidence="5 6" id="KW-0472">Membrane</keyword>
<feature type="transmembrane region" description="Helical" evidence="6">
    <location>
        <begin position="128"/>
        <end position="149"/>
    </location>
</feature>
<feature type="transmembrane region" description="Helical" evidence="6">
    <location>
        <begin position="96"/>
        <end position="116"/>
    </location>
</feature>
<evidence type="ECO:0000256" key="5">
    <source>
        <dbReference type="ARBA" id="ARBA00023136"/>
    </source>
</evidence>
<evidence type="ECO:0000259" key="7">
    <source>
        <dbReference type="Pfam" id="PF09335"/>
    </source>
</evidence>
<evidence type="ECO:0000313" key="9">
    <source>
        <dbReference type="Proteomes" id="UP000838748"/>
    </source>
</evidence>
<reference evidence="8" key="1">
    <citation type="submission" date="2021-11" db="EMBL/GenBank/DDBJ databases">
        <authorList>
            <person name="Rodrigo-Torres L."/>
            <person name="Arahal R. D."/>
            <person name="Lucena T."/>
        </authorList>
    </citation>
    <scope>NUCLEOTIDE SEQUENCE</scope>
    <source>
        <strain evidence="8">CECT 7928</strain>
    </source>
</reference>
<evidence type="ECO:0000256" key="3">
    <source>
        <dbReference type="ARBA" id="ARBA00022692"/>
    </source>
</evidence>
<sequence>MIESLGLFIGAFLDALIGPNLFIPGEPFLLAAGYQLHQGSWAGVAAVLAGSFIGDQTSFALGRCVGVKAQKKLIKRIPKIRRPIARCRILLHRRGNFVMAFARLLGPVAWVVPFVAGSHKIGWGRFTFYSSIGLILGVGQFILWGYLLAAGINQLPILNVFENFIQQHQALTITVVVVLALSLAKWFHVKHRAKS</sequence>
<evidence type="ECO:0000313" key="8">
    <source>
        <dbReference type="EMBL" id="CAH0540267.1"/>
    </source>
</evidence>
<feature type="transmembrane region" description="Helical" evidence="6">
    <location>
        <begin position="41"/>
        <end position="66"/>
    </location>
</feature>
<accession>A0ABM9A5E5</accession>